<dbReference type="EMBL" id="LAZR01025391">
    <property type="protein sequence ID" value="KKL72058.1"/>
    <property type="molecule type" value="Genomic_DNA"/>
</dbReference>
<feature type="non-terminal residue" evidence="2">
    <location>
        <position position="1"/>
    </location>
</feature>
<keyword evidence="1" id="KW-0812">Transmembrane</keyword>
<organism evidence="2">
    <name type="scientific">marine sediment metagenome</name>
    <dbReference type="NCBI Taxonomy" id="412755"/>
    <lineage>
        <taxon>unclassified sequences</taxon>
        <taxon>metagenomes</taxon>
        <taxon>ecological metagenomes</taxon>
    </lineage>
</organism>
<accession>A0A0F9ED98</accession>
<keyword evidence="1" id="KW-0472">Membrane</keyword>
<name>A0A0F9ED98_9ZZZZ</name>
<comment type="caution">
    <text evidence="2">The sequence shown here is derived from an EMBL/GenBank/DDBJ whole genome shotgun (WGS) entry which is preliminary data.</text>
</comment>
<evidence type="ECO:0000256" key="1">
    <source>
        <dbReference type="SAM" id="Phobius"/>
    </source>
</evidence>
<sequence>IVGGALGASLVALVRNGLVLSGAPPYWYRTFIGIILIVIAVINLRKKVINY</sequence>
<reference evidence="2" key="1">
    <citation type="journal article" date="2015" name="Nature">
        <title>Complex archaea that bridge the gap between prokaryotes and eukaryotes.</title>
        <authorList>
            <person name="Spang A."/>
            <person name="Saw J.H."/>
            <person name="Jorgensen S.L."/>
            <person name="Zaremba-Niedzwiedzka K."/>
            <person name="Martijn J."/>
            <person name="Lind A.E."/>
            <person name="van Eijk R."/>
            <person name="Schleper C."/>
            <person name="Guy L."/>
            <person name="Ettema T.J."/>
        </authorList>
    </citation>
    <scope>NUCLEOTIDE SEQUENCE</scope>
</reference>
<evidence type="ECO:0008006" key="3">
    <source>
        <dbReference type="Google" id="ProtNLM"/>
    </source>
</evidence>
<dbReference type="AlphaFoldDB" id="A0A0F9ED98"/>
<feature type="transmembrane region" description="Helical" evidence="1">
    <location>
        <begin position="26"/>
        <end position="44"/>
    </location>
</feature>
<gene>
    <name evidence="2" type="ORF">LCGC14_2088730</name>
</gene>
<protein>
    <recommendedName>
        <fullName evidence="3">ABC transporter permease</fullName>
    </recommendedName>
</protein>
<evidence type="ECO:0000313" key="2">
    <source>
        <dbReference type="EMBL" id="KKL72058.1"/>
    </source>
</evidence>
<keyword evidence="1" id="KW-1133">Transmembrane helix</keyword>
<proteinExistence type="predicted"/>